<evidence type="ECO:0000313" key="1">
    <source>
        <dbReference type="EMBL" id="JAC06531.1"/>
    </source>
</evidence>
<protein>
    <submittedName>
        <fullName evidence="1">Uncharacterized protein</fullName>
    </submittedName>
</protein>
<name>W8BYR1_CERCA</name>
<feature type="non-terminal residue" evidence="1">
    <location>
        <position position="1"/>
    </location>
</feature>
<dbReference type="AlphaFoldDB" id="W8BYR1"/>
<proteinExistence type="evidence at transcript level"/>
<reference evidence="1" key="1">
    <citation type="submission" date="2013-07" db="EMBL/GenBank/DDBJ databases">
        <authorList>
            <person name="Geib S."/>
        </authorList>
    </citation>
    <scope>NUCLEOTIDE SEQUENCE</scope>
</reference>
<sequence length="118" mass="13842">RMQSFDIFGAVNVPISVVDRIQLEIAICQEIKEIDCIEQHEIIQEQLIALMNKLKVKAGRTPRIAGIVKTNKAALNKFYRMSCETARKLAEDEPIQRRLKYRRKRSFKSNIQNHRYNL</sequence>
<accession>W8BYR1</accession>
<dbReference type="EMBL" id="GAMC01000025">
    <property type="protein sequence ID" value="JAC06531.1"/>
    <property type="molecule type" value="mRNA"/>
</dbReference>
<reference evidence="1" key="2">
    <citation type="journal article" date="2014" name="BMC Genomics">
        <title>A genomic perspective to assessing quality of mass-reared SIT flies used in Mediterranean fruit fly (Ceratitis capitata) eradication in California.</title>
        <authorList>
            <person name="Calla B."/>
            <person name="Hall B."/>
            <person name="Hou S."/>
            <person name="Geib S.M."/>
        </authorList>
    </citation>
    <scope>NUCLEOTIDE SEQUENCE</scope>
</reference>
<organism evidence="1">
    <name type="scientific">Ceratitis capitata</name>
    <name type="common">Mediterranean fruit fly</name>
    <name type="synonym">Tephritis capitata</name>
    <dbReference type="NCBI Taxonomy" id="7213"/>
    <lineage>
        <taxon>Eukaryota</taxon>
        <taxon>Metazoa</taxon>
        <taxon>Ecdysozoa</taxon>
        <taxon>Arthropoda</taxon>
        <taxon>Hexapoda</taxon>
        <taxon>Insecta</taxon>
        <taxon>Pterygota</taxon>
        <taxon>Neoptera</taxon>
        <taxon>Endopterygota</taxon>
        <taxon>Diptera</taxon>
        <taxon>Brachycera</taxon>
        <taxon>Muscomorpha</taxon>
        <taxon>Tephritoidea</taxon>
        <taxon>Tephritidae</taxon>
        <taxon>Ceratitis</taxon>
        <taxon>Ceratitis</taxon>
    </lineage>
</organism>